<gene>
    <name evidence="4" type="ORF">RM531_05540</name>
</gene>
<dbReference type="RefSeq" id="WP_311657898.1">
    <property type="nucleotide sequence ID" value="NZ_JAVRHY010000004.1"/>
</dbReference>
<organism evidence="4 5">
    <name type="scientific">Spectribacter acetivorans</name>
    <dbReference type="NCBI Taxonomy" id="3075603"/>
    <lineage>
        <taxon>Bacteria</taxon>
        <taxon>Pseudomonadati</taxon>
        <taxon>Pseudomonadota</taxon>
        <taxon>Gammaproteobacteria</taxon>
        <taxon>Salinisphaerales</taxon>
        <taxon>Salinisphaeraceae</taxon>
        <taxon>Spectribacter</taxon>
    </lineage>
</organism>
<evidence type="ECO:0000256" key="1">
    <source>
        <dbReference type="SAM" id="MobiDB-lite"/>
    </source>
</evidence>
<feature type="chain" id="PRO_5045331830" evidence="2">
    <location>
        <begin position="23"/>
        <end position="189"/>
    </location>
</feature>
<accession>A0ABU3B7Z1</accession>
<keyword evidence="5" id="KW-1185">Reference proteome</keyword>
<evidence type="ECO:0000313" key="5">
    <source>
        <dbReference type="Proteomes" id="UP001259982"/>
    </source>
</evidence>
<dbReference type="GO" id="GO:0008233">
    <property type="term" value="F:peptidase activity"/>
    <property type="evidence" value="ECO:0007669"/>
    <property type="project" value="UniProtKB-KW"/>
</dbReference>
<keyword evidence="2" id="KW-0732">Signal</keyword>
<dbReference type="PANTHER" id="PTHR38037">
    <property type="entry name" value="ZN_PROTEASE DOMAIN-CONTAINING PROTEIN"/>
    <property type="match status" value="1"/>
</dbReference>
<dbReference type="EMBL" id="JAVRHY010000004">
    <property type="protein sequence ID" value="MDT0617927.1"/>
    <property type="molecule type" value="Genomic_DNA"/>
</dbReference>
<dbReference type="Proteomes" id="UP001259982">
    <property type="component" value="Unassembled WGS sequence"/>
</dbReference>
<proteinExistence type="predicted"/>
<dbReference type="InterPro" id="IPR021109">
    <property type="entry name" value="Peptidase_aspartic_dom_sf"/>
</dbReference>
<dbReference type="InterPro" id="IPR008503">
    <property type="entry name" value="Asp_endopeptidase"/>
</dbReference>
<protein>
    <submittedName>
        <fullName evidence="4">ATP-dependent zinc protease</fullName>
    </submittedName>
</protein>
<keyword evidence="4" id="KW-0378">Hydrolase</keyword>
<dbReference type="GO" id="GO:0006508">
    <property type="term" value="P:proteolysis"/>
    <property type="evidence" value="ECO:0007669"/>
    <property type="project" value="UniProtKB-KW"/>
</dbReference>
<dbReference type="Pfam" id="PF05618">
    <property type="entry name" value="Zn_protease"/>
    <property type="match status" value="1"/>
</dbReference>
<dbReference type="Gene3D" id="2.40.70.10">
    <property type="entry name" value="Acid Proteases"/>
    <property type="match status" value="1"/>
</dbReference>
<feature type="domain" description="Retropepsin-like aspartic endopeptidase" evidence="3">
    <location>
        <begin position="31"/>
        <end position="165"/>
    </location>
</feature>
<evidence type="ECO:0000256" key="2">
    <source>
        <dbReference type="SAM" id="SignalP"/>
    </source>
</evidence>
<reference evidence="4 5" key="1">
    <citation type="submission" date="2023-09" db="EMBL/GenBank/DDBJ databases">
        <authorList>
            <person name="Rey-Velasco X."/>
        </authorList>
    </citation>
    <scope>NUCLEOTIDE SEQUENCE [LARGE SCALE GENOMIC DNA]</scope>
    <source>
        <strain evidence="4 5">P385</strain>
    </source>
</reference>
<dbReference type="SUPFAM" id="SSF50630">
    <property type="entry name" value="Acid proteases"/>
    <property type="match status" value="1"/>
</dbReference>
<name>A0ABU3B7Z1_9GAMM</name>
<keyword evidence="4" id="KW-0645">Protease</keyword>
<comment type="caution">
    <text evidence="4">The sequence shown here is derived from an EMBL/GenBank/DDBJ whole genome shotgun (WGS) entry which is preliminary data.</text>
</comment>
<evidence type="ECO:0000313" key="4">
    <source>
        <dbReference type="EMBL" id="MDT0617927.1"/>
    </source>
</evidence>
<dbReference type="PANTHER" id="PTHR38037:SF2">
    <property type="entry name" value="ATP-DEPENDENT ZINC PROTEASE DOMAIN-CONTAINING PROTEIN-RELATED"/>
    <property type="match status" value="1"/>
</dbReference>
<sequence length="189" mass="21580">MRLPALLTAALALSIVTGATQAREKTEHARIFGWVEKAEIEPWGVEIKAKLDSGALTSSMHARDIERFEKDDEDWVRFTVDVEDTNKDETVTRTYERPLFRNVKIRGAGGTERRPVVLMKLCMGQRIYEEQFSLENRDDMNYPLLIGRRTIQHLGLLDVTATFLHEPSCDDDSPVSREEGREDDEDIGT</sequence>
<feature type="region of interest" description="Disordered" evidence="1">
    <location>
        <begin position="167"/>
        <end position="189"/>
    </location>
</feature>
<evidence type="ECO:0000259" key="3">
    <source>
        <dbReference type="Pfam" id="PF05618"/>
    </source>
</evidence>
<feature type="signal peptide" evidence="2">
    <location>
        <begin position="1"/>
        <end position="22"/>
    </location>
</feature>